<organism evidence="2 3">
    <name type="scientific">Gossypium australe</name>
    <dbReference type="NCBI Taxonomy" id="47621"/>
    <lineage>
        <taxon>Eukaryota</taxon>
        <taxon>Viridiplantae</taxon>
        <taxon>Streptophyta</taxon>
        <taxon>Embryophyta</taxon>
        <taxon>Tracheophyta</taxon>
        <taxon>Spermatophyta</taxon>
        <taxon>Magnoliopsida</taxon>
        <taxon>eudicotyledons</taxon>
        <taxon>Gunneridae</taxon>
        <taxon>Pentapetalae</taxon>
        <taxon>rosids</taxon>
        <taxon>malvids</taxon>
        <taxon>Malvales</taxon>
        <taxon>Malvaceae</taxon>
        <taxon>Malvoideae</taxon>
        <taxon>Gossypium</taxon>
    </lineage>
</organism>
<sequence>MLRILERVAGTTTGTRGQRSVTKRFQSNGAEILRRPRRELWTTWTAPRAKIKSISVVAHCKGGHSARKTDLGILQICLLEKIRGCQLCGCLEEKGDRSVAEYEAEFLRLSLYARAAFVDKAKIAKEVKCTERQNCEKDKGMSKRDSEPSSFVQRPKKKARIDGPIRVGTPIAATGQPPCTDCGRRHLGECWKRIGACLRCGSLEHRITDYLWRVD</sequence>
<accession>A0A5B6X551</accession>
<protein>
    <submittedName>
        <fullName evidence="2">Pre-mrna-splicing factor slu7</fullName>
    </submittedName>
</protein>
<name>A0A5B6X551_9ROSI</name>
<reference evidence="3" key="1">
    <citation type="journal article" date="2019" name="Plant Biotechnol. J.">
        <title>Genome sequencing of the Australian wild diploid species Gossypium australe highlights disease resistance and delayed gland morphogenesis.</title>
        <authorList>
            <person name="Cai Y."/>
            <person name="Cai X."/>
            <person name="Wang Q."/>
            <person name="Wang P."/>
            <person name="Zhang Y."/>
            <person name="Cai C."/>
            <person name="Xu Y."/>
            <person name="Wang K."/>
            <person name="Zhou Z."/>
            <person name="Wang C."/>
            <person name="Geng S."/>
            <person name="Li B."/>
            <person name="Dong Q."/>
            <person name="Hou Y."/>
            <person name="Wang H."/>
            <person name="Ai P."/>
            <person name="Liu Z."/>
            <person name="Yi F."/>
            <person name="Sun M."/>
            <person name="An G."/>
            <person name="Cheng J."/>
            <person name="Zhang Y."/>
            <person name="Shi Q."/>
            <person name="Xie Y."/>
            <person name="Shi X."/>
            <person name="Chang Y."/>
            <person name="Huang F."/>
            <person name="Chen Y."/>
            <person name="Hong S."/>
            <person name="Mi L."/>
            <person name="Sun Q."/>
            <person name="Zhang L."/>
            <person name="Zhou B."/>
            <person name="Peng R."/>
            <person name="Zhang X."/>
            <person name="Liu F."/>
        </authorList>
    </citation>
    <scope>NUCLEOTIDE SEQUENCE [LARGE SCALE GENOMIC DNA]</scope>
    <source>
        <strain evidence="3">cv. PA1801</strain>
    </source>
</reference>
<feature type="compositionally biased region" description="Basic and acidic residues" evidence="1">
    <location>
        <begin position="138"/>
        <end position="147"/>
    </location>
</feature>
<proteinExistence type="predicted"/>
<dbReference type="EMBL" id="SMMG02000001">
    <property type="protein sequence ID" value="KAA3488027.1"/>
    <property type="molecule type" value="Genomic_DNA"/>
</dbReference>
<gene>
    <name evidence="2" type="ORF">EPI10_031812</name>
</gene>
<evidence type="ECO:0000313" key="3">
    <source>
        <dbReference type="Proteomes" id="UP000325315"/>
    </source>
</evidence>
<keyword evidence="3" id="KW-1185">Reference proteome</keyword>
<feature type="region of interest" description="Disordered" evidence="1">
    <location>
        <begin position="138"/>
        <end position="158"/>
    </location>
</feature>
<evidence type="ECO:0000313" key="2">
    <source>
        <dbReference type="EMBL" id="KAA3488027.1"/>
    </source>
</evidence>
<dbReference type="Proteomes" id="UP000325315">
    <property type="component" value="Unassembled WGS sequence"/>
</dbReference>
<evidence type="ECO:0000256" key="1">
    <source>
        <dbReference type="SAM" id="MobiDB-lite"/>
    </source>
</evidence>
<comment type="caution">
    <text evidence="2">The sequence shown here is derived from an EMBL/GenBank/DDBJ whole genome shotgun (WGS) entry which is preliminary data.</text>
</comment>
<dbReference type="AlphaFoldDB" id="A0A5B6X551"/>
<dbReference type="OrthoDB" id="2272416at2759"/>